<feature type="region of interest" description="Disordered" evidence="5">
    <location>
        <begin position="427"/>
        <end position="450"/>
    </location>
</feature>
<dbReference type="GO" id="GO:0003712">
    <property type="term" value="F:transcription coregulator activity"/>
    <property type="evidence" value="ECO:0007669"/>
    <property type="project" value="TreeGrafter"/>
</dbReference>
<dbReference type="GO" id="GO:0006357">
    <property type="term" value="P:regulation of transcription by RNA polymerase II"/>
    <property type="evidence" value="ECO:0007669"/>
    <property type="project" value="TreeGrafter"/>
</dbReference>
<feature type="region of interest" description="Disordered" evidence="5">
    <location>
        <begin position="899"/>
        <end position="936"/>
    </location>
</feature>
<protein>
    <recommendedName>
        <fullName evidence="6">CG-1 domain-containing protein</fullName>
    </recommendedName>
</protein>
<dbReference type="PANTHER" id="PTHR23335:SF1">
    <property type="entry name" value="CALMODULIN-BINDING TRANSCRIPTION ACTIVATOR, ISOFORM F"/>
    <property type="match status" value="1"/>
</dbReference>
<feature type="compositionally biased region" description="Polar residues" evidence="5">
    <location>
        <begin position="128"/>
        <end position="148"/>
    </location>
</feature>
<gene>
    <name evidence="7" type="ORF">DBRI00130_LOCUS17605</name>
</gene>
<dbReference type="SMART" id="SM01076">
    <property type="entry name" value="CG-1"/>
    <property type="match status" value="1"/>
</dbReference>
<dbReference type="GO" id="GO:0003690">
    <property type="term" value="F:double-stranded DNA binding"/>
    <property type="evidence" value="ECO:0007669"/>
    <property type="project" value="TreeGrafter"/>
</dbReference>
<keyword evidence="2" id="KW-0804">Transcription</keyword>
<evidence type="ECO:0000259" key="6">
    <source>
        <dbReference type="PROSITE" id="PS51437"/>
    </source>
</evidence>
<dbReference type="EMBL" id="HBNS01022250">
    <property type="protein sequence ID" value="CAE4612419.1"/>
    <property type="molecule type" value="Transcribed_RNA"/>
</dbReference>
<evidence type="ECO:0000313" key="7">
    <source>
        <dbReference type="EMBL" id="CAE4612419.1"/>
    </source>
</evidence>
<evidence type="ECO:0000256" key="4">
    <source>
        <dbReference type="SAM" id="Coils"/>
    </source>
</evidence>
<sequence length="1041" mass="112571">MFGVSAETQAHGGGNGEGQEIFATAMGRWLNVTELEALLTPESTPLPVSTCKPPSPPPSGTLILYDRSVTRNYKDDGYEWVKKRNSHKVREDHVKLRVGGRFRVAGCYVHCVTNATLHRRAYHLLNPETGTALNPPTSSASAQLQRSANGDAIPGRNQPSLILVHYLDTQIAALHSAKLAAEAPRSSDIASTARRGPGRRRSRSPGPRALQKQKQKAPNSNPQQQQQQHDAMQQLLFRQQKVAAAVAQMQAGSQESTAQEQLHMLQEKLKQEEAALAADVASAAMSVVTQKHPGEPKSDIPESSGKFDDDTLGILWGMVMEEGGDMLDSNGNLLESSDALTSMLGDMSGSLGMFDEAAADDINNTPDTGMAAVAASAVSAFEQEIYEAAKMTLNKGKSSAQGTEIAAELAAAVEAAVEPQLNQQDVQSQPLVPPFQGITPVGTAKSPTSLPSVQQQLELLQRQRIELERQQQIQLKQQQLQQEEEAQKLQQQLRELQENQLKQQREAQRLQQKQLQQKQAEEQIRVERQSQELHQQLQKQLELQNQKWNAAGQGRMVRTGTQASMTSTSSVTMAQPPGSAFKSADLMDTDSEVSNEPLLEIVDFTPEHAMIKTGSNTKAGKIVLSCSAPLPTLSDGNDPVFTWHTLVAFVDVGSGMDGRSPDLQIKAVDLSVLKKLNPYTYRCTVPIDAKLPGERLLILVGVRLYSGTDPVCQGVGAGVAIALQAAWRTAFTISKKGSSSRPTFTRNQVASGPGANANIQLLSQLSEDSFLFQEGNNLSASSASLHSAAHIRPEMKENASMYSSVNGNNGFSVLNALSNTPERNVCVSSALDEGASVRRSRKRSATFSSSELGSPFSPGYNAMTTINPSTAQWVTIKQPQNETMAEDADRHCKIRFVEKSNSTTTGAGDAPLTSPSPGSHVDTRNGRNGDVSTKKVDGSVLDAGSCVNEAGSLLYYDDTQLKGMDNDQLDNVLDNLFVGVVENLVEISTSNHQLQEGLNSPDKSGFTLLHYVSGSSETLLIQLSYDYIPLIFLNISLSLSL</sequence>
<dbReference type="GO" id="GO:0005634">
    <property type="term" value="C:nucleus"/>
    <property type="evidence" value="ECO:0007669"/>
    <property type="project" value="UniProtKB-SubCell"/>
</dbReference>
<comment type="subcellular location">
    <subcellularLocation>
        <location evidence="1">Nucleus</location>
    </subcellularLocation>
</comment>
<dbReference type="PANTHER" id="PTHR23335">
    <property type="entry name" value="CALMODULIN-BINDING TRANSCRIPTION ACTIVATOR CAMTA"/>
    <property type="match status" value="1"/>
</dbReference>
<reference evidence="7" key="1">
    <citation type="submission" date="2021-01" db="EMBL/GenBank/DDBJ databases">
        <authorList>
            <person name="Corre E."/>
            <person name="Pelletier E."/>
            <person name="Niang G."/>
            <person name="Scheremetjew M."/>
            <person name="Finn R."/>
            <person name="Kale V."/>
            <person name="Holt S."/>
            <person name="Cochrane G."/>
            <person name="Meng A."/>
            <person name="Brown T."/>
            <person name="Cohen L."/>
        </authorList>
    </citation>
    <scope>NUCLEOTIDE SEQUENCE</scope>
    <source>
        <strain evidence="7">GSO104</strain>
    </source>
</reference>
<feature type="compositionally biased region" description="Low complexity" evidence="5">
    <location>
        <begin position="216"/>
        <end position="230"/>
    </location>
</feature>
<name>A0A7S4RFJ9_9STRA</name>
<feature type="region of interest" description="Disordered" evidence="5">
    <location>
        <begin position="179"/>
        <end position="230"/>
    </location>
</feature>
<dbReference type="PROSITE" id="PS51437">
    <property type="entry name" value="CG_1"/>
    <property type="match status" value="1"/>
</dbReference>
<feature type="region of interest" description="Disordered" evidence="5">
    <location>
        <begin position="128"/>
        <end position="153"/>
    </location>
</feature>
<feature type="coiled-coil region" evidence="4">
    <location>
        <begin position="450"/>
        <end position="547"/>
    </location>
</feature>
<evidence type="ECO:0000256" key="1">
    <source>
        <dbReference type="ARBA" id="ARBA00004123"/>
    </source>
</evidence>
<feature type="region of interest" description="Disordered" evidence="5">
    <location>
        <begin position="833"/>
        <end position="852"/>
    </location>
</feature>
<evidence type="ECO:0000256" key="5">
    <source>
        <dbReference type="SAM" id="MobiDB-lite"/>
    </source>
</evidence>
<dbReference type="AlphaFoldDB" id="A0A7S4RFJ9"/>
<keyword evidence="3" id="KW-0539">Nucleus</keyword>
<keyword evidence="4" id="KW-0175">Coiled coil</keyword>
<dbReference type="Pfam" id="PF03859">
    <property type="entry name" value="CG-1"/>
    <property type="match status" value="1"/>
</dbReference>
<dbReference type="InterPro" id="IPR005559">
    <property type="entry name" value="CG-1_dom"/>
</dbReference>
<accession>A0A7S4RFJ9</accession>
<organism evidence="7">
    <name type="scientific">Ditylum brightwellii</name>
    <dbReference type="NCBI Taxonomy" id="49249"/>
    <lineage>
        <taxon>Eukaryota</taxon>
        <taxon>Sar</taxon>
        <taxon>Stramenopiles</taxon>
        <taxon>Ochrophyta</taxon>
        <taxon>Bacillariophyta</taxon>
        <taxon>Mediophyceae</taxon>
        <taxon>Lithodesmiophycidae</taxon>
        <taxon>Lithodesmiales</taxon>
        <taxon>Lithodesmiaceae</taxon>
        <taxon>Ditylum</taxon>
    </lineage>
</organism>
<proteinExistence type="predicted"/>
<feature type="compositionally biased region" description="Basic and acidic residues" evidence="5">
    <location>
        <begin position="921"/>
        <end position="936"/>
    </location>
</feature>
<evidence type="ECO:0000256" key="2">
    <source>
        <dbReference type="ARBA" id="ARBA00023163"/>
    </source>
</evidence>
<evidence type="ECO:0000256" key="3">
    <source>
        <dbReference type="ARBA" id="ARBA00023242"/>
    </source>
</evidence>
<feature type="domain" description="CG-1" evidence="6">
    <location>
        <begin position="18"/>
        <end position="148"/>
    </location>
</feature>